<dbReference type="AlphaFoldDB" id="A0A8C4QLR6"/>
<protein>
    <submittedName>
        <fullName evidence="7">Uncharacterized protein</fullName>
    </submittedName>
</protein>
<feature type="transmembrane region" description="Helical" evidence="6">
    <location>
        <begin position="6"/>
        <end position="27"/>
    </location>
</feature>
<evidence type="ECO:0000256" key="2">
    <source>
        <dbReference type="ARBA" id="ARBA00022448"/>
    </source>
</evidence>
<reference evidence="7" key="1">
    <citation type="submission" date="2025-08" db="UniProtKB">
        <authorList>
            <consortium name="Ensembl"/>
        </authorList>
    </citation>
    <scope>IDENTIFICATION</scope>
</reference>
<evidence type="ECO:0000256" key="4">
    <source>
        <dbReference type="ARBA" id="ARBA00022989"/>
    </source>
</evidence>
<accession>A0A8C4QLR6</accession>
<proteinExistence type="predicted"/>
<sequence>MPVPQLWSVLFFCMLLAVGLSSMFGNLEGVLTPLTDLRVFPKSMSKEMMQGKSGNRQWDRIDGTGTDREHQLKLRTKMKRKERETTNTKYIKHANTCISLFALHLLLPPPAGMICLVSMLISMIFITAPGNYWLTIFNDYVCSVPLLFTCFVELISVMYIYGYKRQNDCMQLNGVLPSSVGQGFCISWKLNLWASLVSLTEKLWARACFSPTVGRFIVFHSLPASHLSLM</sequence>
<evidence type="ECO:0000256" key="5">
    <source>
        <dbReference type="ARBA" id="ARBA00023136"/>
    </source>
</evidence>
<dbReference type="GeneTree" id="ENSGT00940000154896"/>
<dbReference type="InterPro" id="IPR037272">
    <property type="entry name" value="SNS_sf"/>
</dbReference>
<dbReference type="InterPro" id="IPR000175">
    <property type="entry name" value="Na/ntran_symport"/>
</dbReference>
<dbReference type="GO" id="GO:0035725">
    <property type="term" value="P:sodium ion transmembrane transport"/>
    <property type="evidence" value="ECO:0007669"/>
    <property type="project" value="TreeGrafter"/>
</dbReference>
<evidence type="ECO:0000313" key="7">
    <source>
        <dbReference type="Ensembl" id="ENSEBUP00000017401.1"/>
    </source>
</evidence>
<evidence type="ECO:0000256" key="6">
    <source>
        <dbReference type="SAM" id="Phobius"/>
    </source>
</evidence>
<keyword evidence="5 6" id="KW-0472">Membrane</keyword>
<dbReference type="PANTHER" id="PTHR11616:SF182">
    <property type="entry name" value="TRANSPORTER"/>
    <property type="match status" value="1"/>
</dbReference>
<dbReference type="Pfam" id="PF00209">
    <property type="entry name" value="SNF"/>
    <property type="match status" value="2"/>
</dbReference>
<evidence type="ECO:0000256" key="3">
    <source>
        <dbReference type="ARBA" id="ARBA00022692"/>
    </source>
</evidence>
<comment type="subcellular location">
    <subcellularLocation>
        <location evidence="1">Membrane</location>
        <topology evidence="1">Multi-pass membrane protein</topology>
    </subcellularLocation>
</comment>
<dbReference type="GO" id="GO:0006865">
    <property type="term" value="P:amino acid transport"/>
    <property type="evidence" value="ECO:0007669"/>
    <property type="project" value="TreeGrafter"/>
</dbReference>
<keyword evidence="3 6" id="KW-0812">Transmembrane</keyword>
<name>A0A8C4QLR6_EPTBU</name>
<keyword evidence="2" id="KW-0813">Transport</keyword>
<feature type="transmembrane region" description="Helical" evidence="6">
    <location>
        <begin position="140"/>
        <end position="161"/>
    </location>
</feature>
<keyword evidence="8" id="KW-1185">Reference proteome</keyword>
<dbReference type="PANTHER" id="PTHR11616">
    <property type="entry name" value="SODIUM/CHLORIDE DEPENDENT TRANSPORTER"/>
    <property type="match status" value="1"/>
</dbReference>
<dbReference type="Proteomes" id="UP000694388">
    <property type="component" value="Unplaced"/>
</dbReference>
<dbReference type="Ensembl" id="ENSEBUT00000017977.1">
    <property type="protein sequence ID" value="ENSEBUP00000017401.1"/>
    <property type="gene ID" value="ENSEBUG00000010872.1"/>
</dbReference>
<dbReference type="PROSITE" id="PS50267">
    <property type="entry name" value="NA_NEUROTRAN_SYMP_3"/>
    <property type="match status" value="1"/>
</dbReference>
<dbReference type="GO" id="GO:0005886">
    <property type="term" value="C:plasma membrane"/>
    <property type="evidence" value="ECO:0007669"/>
    <property type="project" value="TreeGrafter"/>
</dbReference>
<evidence type="ECO:0000313" key="8">
    <source>
        <dbReference type="Proteomes" id="UP000694388"/>
    </source>
</evidence>
<dbReference type="SUPFAM" id="SSF161070">
    <property type="entry name" value="SNF-like"/>
    <property type="match status" value="2"/>
</dbReference>
<reference evidence="7" key="2">
    <citation type="submission" date="2025-09" db="UniProtKB">
        <authorList>
            <consortium name="Ensembl"/>
        </authorList>
    </citation>
    <scope>IDENTIFICATION</scope>
</reference>
<evidence type="ECO:0000256" key="1">
    <source>
        <dbReference type="ARBA" id="ARBA00004141"/>
    </source>
</evidence>
<organism evidence="7 8">
    <name type="scientific">Eptatretus burgeri</name>
    <name type="common">Inshore hagfish</name>
    <dbReference type="NCBI Taxonomy" id="7764"/>
    <lineage>
        <taxon>Eukaryota</taxon>
        <taxon>Metazoa</taxon>
        <taxon>Chordata</taxon>
        <taxon>Craniata</taxon>
        <taxon>Vertebrata</taxon>
        <taxon>Cyclostomata</taxon>
        <taxon>Myxini</taxon>
        <taxon>Myxiniformes</taxon>
        <taxon>Myxinidae</taxon>
        <taxon>Eptatretinae</taxon>
        <taxon>Eptatretus</taxon>
    </lineage>
</organism>
<keyword evidence="4 6" id="KW-1133">Transmembrane helix</keyword>